<organism evidence="1 2">
    <name type="scientific">Polychaeton citri CBS 116435</name>
    <dbReference type="NCBI Taxonomy" id="1314669"/>
    <lineage>
        <taxon>Eukaryota</taxon>
        <taxon>Fungi</taxon>
        <taxon>Dikarya</taxon>
        <taxon>Ascomycota</taxon>
        <taxon>Pezizomycotina</taxon>
        <taxon>Dothideomycetes</taxon>
        <taxon>Dothideomycetidae</taxon>
        <taxon>Capnodiales</taxon>
        <taxon>Capnodiaceae</taxon>
        <taxon>Polychaeton</taxon>
    </lineage>
</organism>
<gene>
    <name evidence="1" type="ORF">K431DRAFT_155372</name>
</gene>
<comment type="caution">
    <text evidence="1">The sequence shown here is derived from an EMBL/GenBank/DDBJ whole genome shotgun (WGS) entry which is preliminary data.</text>
</comment>
<dbReference type="EMBL" id="MU003772">
    <property type="protein sequence ID" value="KAF2724275.1"/>
    <property type="molecule type" value="Genomic_DNA"/>
</dbReference>
<keyword evidence="2" id="KW-1185">Reference proteome</keyword>
<evidence type="ECO:0000313" key="2">
    <source>
        <dbReference type="Proteomes" id="UP000799441"/>
    </source>
</evidence>
<sequence length="96" mass="11006">MPVYGFFRAAWLPMKNLIIIAVTYISSTAMDIGEYVRYKFYIIGHAKGLLILSPPISKALSLSHPKQRENLDIHTKNLTKRNAMLYAIARLLERDL</sequence>
<proteinExistence type="predicted"/>
<evidence type="ECO:0000313" key="1">
    <source>
        <dbReference type="EMBL" id="KAF2724275.1"/>
    </source>
</evidence>
<dbReference type="AlphaFoldDB" id="A0A9P4UTM8"/>
<reference evidence="1" key="1">
    <citation type="journal article" date="2020" name="Stud. Mycol.">
        <title>101 Dothideomycetes genomes: a test case for predicting lifestyles and emergence of pathogens.</title>
        <authorList>
            <person name="Haridas S."/>
            <person name="Albert R."/>
            <person name="Binder M."/>
            <person name="Bloem J."/>
            <person name="Labutti K."/>
            <person name="Salamov A."/>
            <person name="Andreopoulos B."/>
            <person name="Baker S."/>
            <person name="Barry K."/>
            <person name="Bills G."/>
            <person name="Bluhm B."/>
            <person name="Cannon C."/>
            <person name="Castanera R."/>
            <person name="Culley D."/>
            <person name="Daum C."/>
            <person name="Ezra D."/>
            <person name="Gonzalez J."/>
            <person name="Henrissat B."/>
            <person name="Kuo A."/>
            <person name="Liang C."/>
            <person name="Lipzen A."/>
            <person name="Lutzoni F."/>
            <person name="Magnuson J."/>
            <person name="Mondo S."/>
            <person name="Nolan M."/>
            <person name="Ohm R."/>
            <person name="Pangilinan J."/>
            <person name="Park H.-J."/>
            <person name="Ramirez L."/>
            <person name="Alfaro M."/>
            <person name="Sun H."/>
            <person name="Tritt A."/>
            <person name="Yoshinaga Y."/>
            <person name="Zwiers L.-H."/>
            <person name="Turgeon B."/>
            <person name="Goodwin S."/>
            <person name="Spatafora J."/>
            <person name="Crous P."/>
            <person name="Grigoriev I."/>
        </authorList>
    </citation>
    <scope>NUCLEOTIDE SEQUENCE</scope>
    <source>
        <strain evidence="1">CBS 116435</strain>
    </source>
</reference>
<accession>A0A9P4UTM8</accession>
<dbReference type="Proteomes" id="UP000799441">
    <property type="component" value="Unassembled WGS sequence"/>
</dbReference>
<name>A0A9P4UTM8_9PEZI</name>
<protein>
    <submittedName>
        <fullName evidence="1">Uncharacterized protein</fullName>
    </submittedName>
</protein>